<sequence>MAGHVLGDAGLKRLDGIEQEEKEELGSLYQNVTGYVRGSWVRSKLEEGLQRPSVNLSVVAPEGTFAMGDWNRNITGQEGKIRMRLKEQENRGQRQGEGNVTRASATLTIRDDSSWGDGWEMTLHGVHFLDFGGMLMTTTSD</sequence>
<reference evidence="1 2" key="1">
    <citation type="submission" date="2023-08" db="EMBL/GenBank/DDBJ databases">
        <title>Black Yeasts Isolated from many extreme environments.</title>
        <authorList>
            <person name="Coleine C."/>
            <person name="Stajich J.E."/>
            <person name="Selbmann L."/>
        </authorList>
    </citation>
    <scope>NUCLEOTIDE SEQUENCE [LARGE SCALE GENOMIC DNA]</scope>
    <source>
        <strain evidence="1 2">CCFEE 536</strain>
    </source>
</reference>
<organism evidence="1 2">
    <name type="scientific">Cryomyces antarcticus</name>
    <dbReference type="NCBI Taxonomy" id="329879"/>
    <lineage>
        <taxon>Eukaryota</taxon>
        <taxon>Fungi</taxon>
        <taxon>Dikarya</taxon>
        <taxon>Ascomycota</taxon>
        <taxon>Pezizomycotina</taxon>
        <taxon>Dothideomycetes</taxon>
        <taxon>Dothideomycetes incertae sedis</taxon>
        <taxon>Cryomyces</taxon>
    </lineage>
</organism>
<evidence type="ECO:0008006" key="3">
    <source>
        <dbReference type="Google" id="ProtNLM"/>
    </source>
</evidence>
<comment type="caution">
    <text evidence="1">The sequence shown here is derived from an EMBL/GenBank/DDBJ whole genome shotgun (WGS) entry which is preliminary data.</text>
</comment>
<proteinExistence type="predicted"/>
<keyword evidence="2" id="KW-1185">Reference proteome</keyword>
<evidence type="ECO:0000313" key="2">
    <source>
        <dbReference type="Proteomes" id="UP001357485"/>
    </source>
</evidence>
<accession>A0ABR0LJE9</accession>
<dbReference type="EMBL" id="JAVRRA010019977">
    <property type="protein sequence ID" value="KAK5174850.1"/>
    <property type="molecule type" value="Genomic_DNA"/>
</dbReference>
<dbReference type="Proteomes" id="UP001357485">
    <property type="component" value="Unassembled WGS sequence"/>
</dbReference>
<name>A0ABR0LJE9_9PEZI</name>
<protein>
    <recommendedName>
        <fullName evidence="3">Lipocalin-like domain-containing protein</fullName>
    </recommendedName>
</protein>
<gene>
    <name evidence="1" type="ORF">LTR16_011473</name>
</gene>
<evidence type="ECO:0000313" key="1">
    <source>
        <dbReference type="EMBL" id="KAK5174850.1"/>
    </source>
</evidence>
<feature type="non-terminal residue" evidence="1">
    <location>
        <position position="141"/>
    </location>
</feature>